<evidence type="ECO:0000256" key="2">
    <source>
        <dbReference type="SAM" id="SignalP"/>
    </source>
</evidence>
<dbReference type="EMBL" id="CAXLJL010000057">
    <property type="protein sequence ID" value="CAL5130097.1"/>
    <property type="molecule type" value="Genomic_DNA"/>
</dbReference>
<comment type="caution">
    <text evidence="3">The sequence shown here is derived from an EMBL/GenBank/DDBJ whole genome shotgun (WGS) entry which is preliminary data.</text>
</comment>
<dbReference type="CDD" id="cd07061">
    <property type="entry name" value="HP_HAP_like"/>
    <property type="match status" value="1"/>
</dbReference>
<organism evidence="3 4">
    <name type="scientific">Calicophoron daubneyi</name>
    <name type="common">Rumen fluke</name>
    <name type="synonym">Paramphistomum daubneyi</name>
    <dbReference type="NCBI Taxonomy" id="300641"/>
    <lineage>
        <taxon>Eukaryota</taxon>
        <taxon>Metazoa</taxon>
        <taxon>Spiralia</taxon>
        <taxon>Lophotrochozoa</taxon>
        <taxon>Platyhelminthes</taxon>
        <taxon>Trematoda</taxon>
        <taxon>Digenea</taxon>
        <taxon>Plagiorchiida</taxon>
        <taxon>Pronocephalata</taxon>
        <taxon>Paramphistomoidea</taxon>
        <taxon>Paramphistomidae</taxon>
        <taxon>Calicophoron</taxon>
    </lineage>
</organism>
<evidence type="ECO:0000313" key="3">
    <source>
        <dbReference type="EMBL" id="CAL5130097.1"/>
    </source>
</evidence>
<evidence type="ECO:0000313" key="4">
    <source>
        <dbReference type="Proteomes" id="UP001497525"/>
    </source>
</evidence>
<sequence>MYMIPLLLSLAILRKPAEAKYDVRKLTEGEEIRPQLETLLQVQIVFRHGDRSPVKDIRFVGYPSVKTLWPSGLGLLTSSGIQHAAELGKWVRAQYGPLISKDYNASNVYVRSSKKNRTIMSAQAFLTGLYQQPLSTLHTYSAVVDSRAVGAENELRPTKCMKKDIMQMELLHSDRVRFLFNRHRSVIKLLEEVTNKSSISAETVQSVADTLVCVKNSNFLMPQWCTDRIFKKIMKIRRYLWKLKYLSSNKILRLNAGVFFKRLTDTFKMTALHDILDRPRRFPHLVVYSGHDRNIDQLRAALGVYDNQIPDYSAALVLELHAPEKGRGIKGGYRVQFRYKRGWRDDRGYYFQIPPCVNIPVRAGCRLRYLIGKLKPVSINPADYMTGCRSLGSFVKQSKTLVTILAIASVFTSFL</sequence>
<feature type="chain" id="PRO_5043326713" evidence="2">
    <location>
        <begin position="20"/>
        <end position="415"/>
    </location>
</feature>
<dbReference type="Pfam" id="PF00328">
    <property type="entry name" value="His_Phos_2"/>
    <property type="match status" value="1"/>
</dbReference>
<dbReference type="GO" id="GO:0016791">
    <property type="term" value="F:phosphatase activity"/>
    <property type="evidence" value="ECO:0007669"/>
    <property type="project" value="TreeGrafter"/>
</dbReference>
<dbReference type="PANTHER" id="PTHR11567">
    <property type="entry name" value="ACID PHOSPHATASE-RELATED"/>
    <property type="match status" value="1"/>
</dbReference>
<reference evidence="3" key="1">
    <citation type="submission" date="2024-06" db="EMBL/GenBank/DDBJ databases">
        <authorList>
            <person name="Liu X."/>
            <person name="Lenzi L."/>
            <person name="Haldenby T S."/>
            <person name="Uol C."/>
        </authorList>
    </citation>
    <scope>NUCLEOTIDE SEQUENCE</scope>
</reference>
<dbReference type="PANTHER" id="PTHR11567:SF171">
    <property type="entry name" value="ACID PHOSPHATASE FAMILY"/>
    <property type="match status" value="1"/>
</dbReference>
<dbReference type="SUPFAM" id="SSF53254">
    <property type="entry name" value="Phosphoglycerate mutase-like"/>
    <property type="match status" value="1"/>
</dbReference>
<dbReference type="InterPro" id="IPR029033">
    <property type="entry name" value="His_PPase_superfam"/>
</dbReference>
<dbReference type="PROSITE" id="PS00616">
    <property type="entry name" value="HIS_ACID_PHOSPHAT_1"/>
    <property type="match status" value="1"/>
</dbReference>
<keyword evidence="2" id="KW-0732">Signal</keyword>
<name>A0AAV2T1W0_CALDB</name>
<evidence type="ECO:0000256" key="1">
    <source>
        <dbReference type="ARBA" id="ARBA00005375"/>
    </source>
</evidence>
<dbReference type="Gene3D" id="3.40.50.1240">
    <property type="entry name" value="Phosphoglycerate mutase-like"/>
    <property type="match status" value="1"/>
</dbReference>
<accession>A0AAV2T1W0</accession>
<protein>
    <submittedName>
        <fullName evidence="3">Uncharacterized protein</fullName>
    </submittedName>
</protein>
<dbReference type="AlphaFoldDB" id="A0AAV2T1W0"/>
<comment type="similarity">
    <text evidence="1">Belongs to the histidine acid phosphatase family.</text>
</comment>
<gene>
    <name evidence="3" type="ORF">CDAUBV1_LOCUS1534</name>
</gene>
<dbReference type="InterPro" id="IPR000560">
    <property type="entry name" value="His_Pase_clade-2"/>
</dbReference>
<feature type="signal peptide" evidence="2">
    <location>
        <begin position="1"/>
        <end position="19"/>
    </location>
</feature>
<proteinExistence type="inferred from homology"/>
<dbReference type="InterPro" id="IPR050645">
    <property type="entry name" value="Histidine_acid_phosphatase"/>
</dbReference>
<dbReference type="InterPro" id="IPR033379">
    <property type="entry name" value="Acid_Pase_AS"/>
</dbReference>
<dbReference type="Proteomes" id="UP001497525">
    <property type="component" value="Unassembled WGS sequence"/>
</dbReference>